<sequence length="211" mass="24222">MSTFNGIKVVKYICYVLIGFLLVFVEAFCFYCFLCFFMRNDFFAVCVLLSRFFRWKRNRLHGEAKIMAVIIALLGEPSSDGRGSGLQCGEDLRTSQKSHSDFQPVCDERTQGIRSDSDLYCCCEPCRFVCFTETVMDAHSQTYHSNDSEENSLKTKFPLPESIFCPKCRMMFKTKYQLAVHCANFRGSFLSNAFIVQTAITDWKQFQVSSG</sequence>
<reference evidence="2 3" key="1">
    <citation type="submission" date="2019-10" db="EMBL/GenBank/DDBJ databases">
        <title>Assembly and Annotation for the nematode Trichostrongylus colubriformis.</title>
        <authorList>
            <person name="Martin J."/>
        </authorList>
    </citation>
    <scope>NUCLEOTIDE SEQUENCE [LARGE SCALE GENOMIC DNA]</scope>
    <source>
        <strain evidence="2">G859</strain>
        <tissue evidence="2">Whole worm</tissue>
    </source>
</reference>
<keyword evidence="1" id="KW-0472">Membrane</keyword>
<evidence type="ECO:0000313" key="2">
    <source>
        <dbReference type="EMBL" id="KAK5975176.1"/>
    </source>
</evidence>
<comment type="caution">
    <text evidence="2">The sequence shown here is derived from an EMBL/GenBank/DDBJ whole genome shotgun (WGS) entry which is preliminary data.</text>
</comment>
<gene>
    <name evidence="2" type="ORF">GCK32_011323</name>
</gene>
<organism evidence="2 3">
    <name type="scientific">Trichostrongylus colubriformis</name>
    <name type="common">Black scour worm</name>
    <dbReference type="NCBI Taxonomy" id="6319"/>
    <lineage>
        <taxon>Eukaryota</taxon>
        <taxon>Metazoa</taxon>
        <taxon>Ecdysozoa</taxon>
        <taxon>Nematoda</taxon>
        <taxon>Chromadorea</taxon>
        <taxon>Rhabditida</taxon>
        <taxon>Rhabditina</taxon>
        <taxon>Rhabditomorpha</taxon>
        <taxon>Strongyloidea</taxon>
        <taxon>Trichostrongylidae</taxon>
        <taxon>Trichostrongylus</taxon>
    </lineage>
</organism>
<evidence type="ECO:0000256" key="1">
    <source>
        <dbReference type="SAM" id="Phobius"/>
    </source>
</evidence>
<dbReference type="EMBL" id="WIXE01013351">
    <property type="protein sequence ID" value="KAK5975176.1"/>
    <property type="molecule type" value="Genomic_DNA"/>
</dbReference>
<protein>
    <submittedName>
        <fullName evidence="2">Uncharacterized protein</fullName>
    </submittedName>
</protein>
<keyword evidence="3" id="KW-1185">Reference proteome</keyword>
<evidence type="ECO:0000313" key="3">
    <source>
        <dbReference type="Proteomes" id="UP001331761"/>
    </source>
</evidence>
<keyword evidence="1" id="KW-0812">Transmembrane</keyword>
<proteinExistence type="predicted"/>
<feature type="non-terminal residue" evidence="2">
    <location>
        <position position="211"/>
    </location>
</feature>
<dbReference type="AlphaFoldDB" id="A0AAN8F8X4"/>
<keyword evidence="1" id="KW-1133">Transmembrane helix</keyword>
<name>A0AAN8F8X4_TRICO</name>
<accession>A0AAN8F8X4</accession>
<dbReference type="Proteomes" id="UP001331761">
    <property type="component" value="Unassembled WGS sequence"/>
</dbReference>
<feature type="transmembrane region" description="Helical" evidence="1">
    <location>
        <begin position="12"/>
        <end position="39"/>
    </location>
</feature>